<dbReference type="FunFam" id="2.30.33.40:FF:000001">
    <property type="entry name" value="10 kDa chaperonin"/>
    <property type="match status" value="1"/>
</dbReference>
<keyword evidence="2 3" id="KW-0143">Chaperone</keyword>
<evidence type="ECO:0000313" key="6">
    <source>
        <dbReference type="Proteomes" id="UP000031552"/>
    </source>
</evidence>
<dbReference type="NCBIfam" id="NF001531">
    <property type="entry name" value="PRK00364.2-2"/>
    <property type="match status" value="1"/>
</dbReference>
<dbReference type="HAMAP" id="MF_00580">
    <property type="entry name" value="CH10"/>
    <property type="match status" value="1"/>
</dbReference>
<evidence type="ECO:0000256" key="2">
    <source>
        <dbReference type="ARBA" id="ARBA00023186"/>
    </source>
</evidence>
<dbReference type="GO" id="GO:0005524">
    <property type="term" value="F:ATP binding"/>
    <property type="evidence" value="ECO:0007669"/>
    <property type="project" value="InterPro"/>
</dbReference>
<reference evidence="5" key="1">
    <citation type="submission" date="2013-12" db="EMBL/GenBank/DDBJ databases">
        <authorList>
            <person name="Linke B."/>
        </authorList>
    </citation>
    <scope>NUCLEOTIDE SEQUENCE [LARGE SCALE GENOMIC DNA]</scope>
    <source>
        <strain evidence="5">CRIB-18</strain>
    </source>
</reference>
<comment type="similarity">
    <text evidence="1 3 4">Belongs to the GroES chaperonin family.</text>
</comment>
<keyword evidence="3" id="KW-0963">Cytoplasm</keyword>
<dbReference type="NCBIfam" id="NF001533">
    <property type="entry name" value="PRK00364.2-4"/>
    <property type="match status" value="1"/>
</dbReference>
<dbReference type="PANTHER" id="PTHR10772">
    <property type="entry name" value="10 KDA HEAT SHOCK PROTEIN"/>
    <property type="match status" value="1"/>
</dbReference>
<dbReference type="OrthoDB" id="9806791at2"/>
<dbReference type="GO" id="GO:0044183">
    <property type="term" value="F:protein folding chaperone"/>
    <property type="evidence" value="ECO:0007669"/>
    <property type="project" value="InterPro"/>
</dbReference>
<comment type="caution">
    <text evidence="5">The sequence shown here is derived from an EMBL/GenBank/DDBJ whole genome shotgun (WGS) entry which is preliminary data.</text>
</comment>
<gene>
    <name evidence="5" type="primary">groes3</name>
    <name evidence="3" type="synonym">groES</name>
    <name evidence="3" type="synonym">groS</name>
    <name evidence="5" type="ORF">CSEC_1698</name>
</gene>
<dbReference type="Gene3D" id="2.30.33.40">
    <property type="entry name" value="GroES chaperonin"/>
    <property type="match status" value="1"/>
</dbReference>
<evidence type="ECO:0000313" key="5">
    <source>
        <dbReference type="EMBL" id="CDR34510.1"/>
    </source>
</evidence>
<organism evidence="5 6">
    <name type="scientific">Candidatus Criblamydia sequanensis CRIB-18</name>
    <dbReference type="NCBI Taxonomy" id="1437425"/>
    <lineage>
        <taxon>Bacteria</taxon>
        <taxon>Pseudomonadati</taxon>
        <taxon>Chlamydiota</taxon>
        <taxon>Chlamydiia</taxon>
        <taxon>Parachlamydiales</taxon>
        <taxon>Candidatus Criblamydiaceae</taxon>
        <taxon>Candidatus Criblamydia</taxon>
    </lineage>
</organism>
<dbReference type="AlphaFoldDB" id="A0A090D2B5"/>
<dbReference type="InterPro" id="IPR020818">
    <property type="entry name" value="Chaperonin_GroES"/>
</dbReference>
<dbReference type="eggNOG" id="COG0234">
    <property type="taxonomic scope" value="Bacteria"/>
</dbReference>
<dbReference type="InterPro" id="IPR037124">
    <property type="entry name" value="Chaperonin_GroES_sf"/>
</dbReference>
<dbReference type="RefSeq" id="WP_041018040.1">
    <property type="nucleotide sequence ID" value="NZ_CCEJ010000008.1"/>
</dbReference>
<protein>
    <recommendedName>
        <fullName evidence="3">Co-chaperonin GroES</fullName>
    </recommendedName>
    <alternativeName>
        <fullName evidence="3">10 kDa chaperonin</fullName>
    </alternativeName>
    <alternativeName>
        <fullName evidence="3">Chaperonin-10</fullName>
        <shortName evidence="3">Cpn10</shortName>
    </alternativeName>
</protein>
<accession>A0A090D2B5</accession>
<evidence type="ECO:0000256" key="4">
    <source>
        <dbReference type="RuleBase" id="RU000535"/>
    </source>
</evidence>
<dbReference type="GO" id="GO:0046872">
    <property type="term" value="F:metal ion binding"/>
    <property type="evidence" value="ECO:0007669"/>
    <property type="project" value="TreeGrafter"/>
</dbReference>
<keyword evidence="6" id="KW-1185">Reference proteome</keyword>
<name>A0A090D2B5_9BACT</name>
<dbReference type="PROSITE" id="PS00681">
    <property type="entry name" value="CHAPERONINS_CPN10"/>
    <property type="match status" value="1"/>
</dbReference>
<dbReference type="PANTHER" id="PTHR10772:SF63">
    <property type="entry name" value="20 KDA CHAPERONIN, CHLOROPLASTIC"/>
    <property type="match status" value="1"/>
</dbReference>
<sequence>MTHIKPLGDRVLIKRSKAKQTKGGIFLPDSAQEKPKEGVVVEVGPGKMNEDGKREPLVLKKGDRVLISPYGGTEVKQPSDDEEYLIMREEDVLGILS</sequence>
<evidence type="ECO:0000256" key="1">
    <source>
        <dbReference type="ARBA" id="ARBA00006975"/>
    </source>
</evidence>
<dbReference type="EMBL" id="CCEJ010000008">
    <property type="protein sequence ID" value="CDR34510.1"/>
    <property type="molecule type" value="Genomic_DNA"/>
</dbReference>
<dbReference type="GO" id="GO:0051082">
    <property type="term" value="F:unfolded protein binding"/>
    <property type="evidence" value="ECO:0007669"/>
    <property type="project" value="TreeGrafter"/>
</dbReference>
<comment type="subcellular location">
    <subcellularLocation>
        <location evidence="3">Cytoplasm</location>
    </subcellularLocation>
</comment>
<dbReference type="SUPFAM" id="SSF50129">
    <property type="entry name" value="GroES-like"/>
    <property type="match status" value="1"/>
</dbReference>
<dbReference type="InterPro" id="IPR011032">
    <property type="entry name" value="GroES-like_sf"/>
</dbReference>
<dbReference type="CDD" id="cd00320">
    <property type="entry name" value="cpn10"/>
    <property type="match status" value="1"/>
</dbReference>
<dbReference type="SMART" id="SM00883">
    <property type="entry name" value="Cpn10"/>
    <property type="match status" value="1"/>
</dbReference>
<dbReference type="Pfam" id="PF00166">
    <property type="entry name" value="Cpn10"/>
    <property type="match status" value="1"/>
</dbReference>
<proteinExistence type="inferred from homology"/>
<reference evidence="5" key="2">
    <citation type="submission" date="2014-09" db="EMBL/GenBank/DDBJ databases">
        <title>Criblamydia sequanensis harbors a mega-plasmid encoding arsenite resistance.</title>
        <authorList>
            <person name="Bertelli C."/>
            <person name="Goesmann A."/>
            <person name="Greub G."/>
        </authorList>
    </citation>
    <scope>NUCLEOTIDE SEQUENCE [LARGE SCALE GENOMIC DNA]</scope>
    <source>
        <strain evidence="5">CRIB-18</strain>
    </source>
</reference>
<dbReference type="Proteomes" id="UP000031552">
    <property type="component" value="Unassembled WGS sequence"/>
</dbReference>
<evidence type="ECO:0000256" key="3">
    <source>
        <dbReference type="HAMAP-Rule" id="MF_00580"/>
    </source>
</evidence>
<dbReference type="GO" id="GO:0051087">
    <property type="term" value="F:protein-folding chaperone binding"/>
    <property type="evidence" value="ECO:0007669"/>
    <property type="project" value="TreeGrafter"/>
</dbReference>
<comment type="subunit">
    <text evidence="3">Heptamer of 7 subunits arranged in a ring. Interacts with the chaperonin GroEL.</text>
</comment>
<dbReference type="STRING" id="1437425.CSEC_1698"/>
<comment type="function">
    <text evidence="3 4">Together with the chaperonin GroEL, plays an essential role in assisting protein folding. The GroEL-GroES system forms a nano-cage that allows encapsulation of the non-native substrate proteins and provides a physical environment optimized to promote and accelerate protein folding. GroES binds to the apical surface of the GroEL ring, thereby capping the opening of the GroEL channel.</text>
</comment>
<dbReference type="PRINTS" id="PR00297">
    <property type="entry name" value="CHAPERONIN10"/>
</dbReference>
<dbReference type="GO" id="GO:0005737">
    <property type="term" value="C:cytoplasm"/>
    <property type="evidence" value="ECO:0007669"/>
    <property type="project" value="UniProtKB-SubCell"/>
</dbReference>
<dbReference type="InterPro" id="IPR018369">
    <property type="entry name" value="Chaprnonin_Cpn10_CS"/>
</dbReference>